<dbReference type="EMBL" id="BARW01037727">
    <property type="protein sequence ID" value="GAJ17653.1"/>
    <property type="molecule type" value="Genomic_DNA"/>
</dbReference>
<organism evidence="1">
    <name type="scientific">marine sediment metagenome</name>
    <dbReference type="NCBI Taxonomy" id="412755"/>
    <lineage>
        <taxon>unclassified sequences</taxon>
        <taxon>metagenomes</taxon>
        <taxon>ecological metagenomes</taxon>
    </lineage>
</organism>
<evidence type="ECO:0000313" key="1">
    <source>
        <dbReference type="EMBL" id="GAJ17653.1"/>
    </source>
</evidence>
<feature type="non-terminal residue" evidence="1">
    <location>
        <position position="1"/>
    </location>
</feature>
<accession>X1UJM0</accession>
<sequence length="164" mass="18559">ILGTGGAWLLLKLYKTKIVTVNQTVKSRLYDYITELVIDGWKADDREAKSLEYRLESITLHGLAEPTKPLRGQFSAISKDIWQSSQPLFYIENMAISGITLKPFVKVRLASSYMHLHVNLGDTLRGVSKNKKRKAIRYGKPLPQTIEETIISLVNKAVTDYLAH</sequence>
<name>X1UJM0_9ZZZZ</name>
<gene>
    <name evidence="1" type="ORF">S12H4_58158</name>
</gene>
<comment type="caution">
    <text evidence="1">The sequence shown here is derived from an EMBL/GenBank/DDBJ whole genome shotgun (WGS) entry which is preliminary data.</text>
</comment>
<protein>
    <submittedName>
        <fullName evidence="1">Uncharacterized protein</fullName>
    </submittedName>
</protein>
<reference evidence="1" key="1">
    <citation type="journal article" date="2014" name="Front. Microbiol.">
        <title>High frequency of phylogenetically diverse reductive dehalogenase-homologous genes in deep subseafloor sedimentary metagenomes.</title>
        <authorList>
            <person name="Kawai M."/>
            <person name="Futagami T."/>
            <person name="Toyoda A."/>
            <person name="Takaki Y."/>
            <person name="Nishi S."/>
            <person name="Hori S."/>
            <person name="Arai W."/>
            <person name="Tsubouchi T."/>
            <person name="Morono Y."/>
            <person name="Uchiyama I."/>
            <person name="Ito T."/>
            <person name="Fujiyama A."/>
            <person name="Inagaki F."/>
            <person name="Takami H."/>
        </authorList>
    </citation>
    <scope>NUCLEOTIDE SEQUENCE</scope>
    <source>
        <strain evidence="1">Expedition CK06-06</strain>
    </source>
</reference>
<dbReference type="AlphaFoldDB" id="X1UJM0"/>
<proteinExistence type="predicted"/>